<dbReference type="EMBL" id="CBTK010000255">
    <property type="protein sequence ID" value="CDH46254.1"/>
    <property type="molecule type" value="Genomic_DNA"/>
</dbReference>
<protein>
    <submittedName>
        <fullName evidence="1">Uncharacterized protein</fullName>
    </submittedName>
</protein>
<name>A0A7U7GD89_9GAMM</name>
<keyword evidence="2" id="KW-1185">Reference proteome</keyword>
<dbReference type="AlphaFoldDB" id="A0A7U7GD89"/>
<evidence type="ECO:0000313" key="2">
    <source>
        <dbReference type="Proteomes" id="UP000019184"/>
    </source>
</evidence>
<accession>A0A7U7GD89</accession>
<evidence type="ECO:0000313" key="1">
    <source>
        <dbReference type="EMBL" id="CDH46254.1"/>
    </source>
</evidence>
<organism evidence="1 2">
    <name type="scientific">Candidatus Contendobacter odensis Run_B_J11</name>
    <dbReference type="NCBI Taxonomy" id="1400861"/>
    <lineage>
        <taxon>Bacteria</taxon>
        <taxon>Pseudomonadati</taxon>
        <taxon>Pseudomonadota</taxon>
        <taxon>Gammaproteobacteria</taxon>
        <taxon>Candidatus Competibacteraceae</taxon>
        <taxon>Candidatus Contendibacter</taxon>
    </lineage>
</organism>
<sequence>MAKTKPYPWATSLKQEVSYGIKDHGLRNGTLTTVGLSQCGQTQHGEQCRNQHRTVHEESLWKWQSVALRVARHPRISRRYDSIGRIRYMKA</sequence>
<reference evidence="1 2" key="1">
    <citation type="journal article" date="2014" name="ISME J.">
        <title>Candidatus Competibacter-lineage genomes retrieved from metagenomes reveal functional metabolic diversity.</title>
        <authorList>
            <person name="McIlroy S.J."/>
            <person name="Albertsen M."/>
            <person name="Andresen E.K."/>
            <person name="Saunders A.M."/>
            <person name="Kristiansen R."/>
            <person name="Stokholm-Bjerregaard M."/>
            <person name="Nielsen K.L."/>
            <person name="Nielsen P.H."/>
        </authorList>
    </citation>
    <scope>NUCLEOTIDE SEQUENCE [LARGE SCALE GENOMIC DNA]</scope>
    <source>
        <strain evidence="1 2">Run_B_J11</strain>
    </source>
</reference>
<proteinExistence type="predicted"/>
<gene>
    <name evidence="1" type="ORF">BN874_400046</name>
</gene>
<dbReference type="Proteomes" id="UP000019184">
    <property type="component" value="Unassembled WGS sequence"/>
</dbReference>
<comment type="caution">
    <text evidence="1">The sequence shown here is derived from an EMBL/GenBank/DDBJ whole genome shotgun (WGS) entry which is preliminary data.</text>
</comment>